<feature type="region of interest" description="Disordered" evidence="1">
    <location>
        <begin position="1"/>
        <end position="46"/>
    </location>
</feature>
<gene>
    <name evidence="2" type="ORF">HO173_006505</name>
</gene>
<protein>
    <submittedName>
        <fullName evidence="2">Uncharacterized protein</fullName>
    </submittedName>
</protein>
<name>A0A8H6FV62_9LECA</name>
<dbReference type="EMBL" id="JACCJC010000025">
    <property type="protein sequence ID" value="KAF6235309.1"/>
    <property type="molecule type" value="Genomic_DNA"/>
</dbReference>
<organism evidence="2 3">
    <name type="scientific">Letharia columbiana</name>
    <dbReference type="NCBI Taxonomy" id="112416"/>
    <lineage>
        <taxon>Eukaryota</taxon>
        <taxon>Fungi</taxon>
        <taxon>Dikarya</taxon>
        <taxon>Ascomycota</taxon>
        <taxon>Pezizomycotina</taxon>
        <taxon>Lecanoromycetes</taxon>
        <taxon>OSLEUM clade</taxon>
        <taxon>Lecanoromycetidae</taxon>
        <taxon>Lecanorales</taxon>
        <taxon>Lecanorineae</taxon>
        <taxon>Parmeliaceae</taxon>
        <taxon>Letharia</taxon>
    </lineage>
</organism>
<dbReference type="Proteomes" id="UP000578531">
    <property type="component" value="Unassembled WGS sequence"/>
</dbReference>
<keyword evidence="3" id="KW-1185">Reference proteome</keyword>
<feature type="compositionally biased region" description="Gly residues" evidence="1">
    <location>
        <begin position="22"/>
        <end position="33"/>
    </location>
</feature>
<reference evidence="2 3" key="1">
    <citation type="journal article" date="2020" name="Genomics">
        <title>Complete, high-quality genomes from long-read metagenomic sequencing of two wolf lichen thalli reveals enigmatic genome architecture.</title>
        <authorList>
            <person name="McKenzie S.K."/>
            <person name="Walston R.F."/>
            <person name="Allen J.L."/>
        </authorList>
    </citation>
    <scope>NUCLEOTIDE SEQUENCE [LARGE SCALE GENOMIC DNA]</scope>
    <source>
        <strain evidence="2">WasteWater2</strain>
    </source>
</reference>
<evidence type="ECO:0000256" key="1">
    <source>
        <dbReference type="SAM" id="MobiDB-lite"/>
    </source>
</evidence>
<dbReference type="AlphaFoldDB" id="A0A8H6FV62"/>
<proteinExistence type="predicted"/>
<feature type="compositionally biased region" description="Low complexity" evidence="1">
    <location>
        <begin position="1"/>
        <end position="21"/>
    </location>
</feature>
<evidence type="ECO:0000313" key="3">
    <source>
        <dbReference type="Proteomes" id="UP000578531"/>
    </source>
</evidence>
<dbReference type="GeneID" id="59288166"/>
<evidence type="ECO:0000313" key="2">
    <source>
        <dbReference type="EMBL" id="KAF6235309.1"/>
    </source>
</evidence>
<comment type="caution">
    <text evidence="2">The sequence shown here is derived from an EMBL/GenBank/DDBJ whole genome shotgun (WGS) entry which is preliminary data.</text>
</comment>
<sequence>MPSSSKQPSSSTSKSTSASGQSGKGAGSQGGTGVSPNFAQSYGLKFHDPKDYAEAQAIQQAFRDQDAKQGGR</sequence>
<dbReference type="RefSeq" id="XP_037164680.1">
    <property type="nucleotide sequence ID" value="XM_037308414.1"/>
</dbReference>
<accession>A0A8H6FV62</accession>